<dbReference type="InParanoid" id="F4R6G7"/>
<dbReference type="EMBL" id="GL883091">
    <property type="protein sequence ID" value="EGG11878.1"/>
    <property type="molecule type" value="Genomic_DNA"/>
</dbReference>
<dbReference type="GeneID" id="18935048"/>
<protein>
    <submittedName>
        <fullName evidence="1">Uncharacterized protein</fullName>
    </submittedName>
</protein>
<dbReference type="VEuPathDB" id="FungiDB:MELLADRAFT_88969"/>
<organism evidence="2">
    <name type="scientific">Melampsora larici-populina (strain 98AG31 / pathotype 3-4-7)</name>
    <name type="common">Poplar leaf rust fungus</name>
    <dbReference type="NCBI Taxonomy" id="747676"/>
    <lineage>
        <taxon>Eukaryota</taxon>
        <taxon>Fungi</taxon>
        <taxon>Dikarya</taxon>
        <taxon>Basidiomycota</taxon>
        <taxon>Pucciniomycotina</taxon>
        <taxon>Pucciniomycetes</taxon>
        <taxon>Pucciniales</taxon>
        <taxon>Melampsoraceae</taxon>
        <taxon>Melampsora</taxon>
    </lineage>
</organism>
<evidence type="ECO:0000313" key="2">
    <source>
        <dbReference type="Proteomes" id="UP000001072"/>
    </source>
</evidence>
<dbReference type="AlphaFoldDB" id="F4R6G7"/>
<reference evidence="2" key="1">
    <citation type="journal article" date="2011" name="Proc. Natl. Acad. Sci. U.S.A.">
        <title>Obligate biotrophy features unraveled by the genomic analysis of rust fungi.</title>
        <authorList>
            <person name="Duplessis S."/>
            <person name="Cuomo C.A."/>
            <person name="Lin Y.-C."/>
            <person name="Aerts A."/>
            <person name="Tisserant E."/>
            <person name="Veneault-Fourrey C."/>
            <person name="Joly D.L."/>
            <person name="Hacquard S."/>
            <person name="Amselem J."/>
            <person name="Cantarel B.L."/>
            <person name="Chiu R."/>
            <person name="Coutinho P.M."/>
            <person name="Feau N."/>
            <person name="Field M."/>
            <person name="Frey P."/>
            <person name="Gelhaye E."/>
            <person name="Goldberg J."/>
            <person name="Grabherr M.G."/>
            <person name="Kodira C.D."/>
            <person name="Kohler A."/>
            <person name="Kuees U."/>
            <person name="Lindquist E.A."/>
            <person name="Lucas S.M."/>
            <person name="Mago R."/>
            <person name="Mauceli E."/>
            <person name="Morin E."/>
            <person name="Murat C."/>
            <person name="Pangilinan J.L."/>
            <person name="Park R."/>
            <person name="Pearson M."/>
            <person name="Quesneville H."/>
            <person name="Rouhier N."/>
            <person name="Sakthikumar S."/>
            <person name="Salamov A.A."/>
            <person name="Schmutz J."/>
            <person name="Selles B."/>
            <person name="Shapiro H."/>
            <person name="Tanguay P."/>
            <person name="Tuskan G.A."/>
            <person name="Henrissat B."/>
            <person name="Van de Peer Y."/>
            <person name="Rouze P."/>
            <person name="Ellis J.G."/>
            <person name="Dodds P.N."/>
            <person name="Schein J.E."/>
            <person name="Zhong S."/>
            <person name="Hamelin R.C."/>
            <person name="Grigoriev I.V."/>
            <person name="Szabo L.J."/>
            <person name="Martin F."/>
        </authorList>
    </citation>
    <scope>NUCLEOTIDE SEQUENCE [LARGE SCALE GENOMIC DNA]</scope>
    <source>
        <strain evidence="2">98AG31 / pathotype 3-4-7</strain>
    </source>
</reference>
<dbReference type="Proteomes" id="UP000001072">
    <property type="component" value="Unassembled WGS sequence"/>
</dbReference>
<name>F4R6G7_MELLP</name>
<evidence type="ECO:0000313" key="1">
    <source>
        <dbReference type="EMBL" id="EGG11878.1"/>
    </source>
</evidence>
<proteinExistence type="predicted"/>
<keyword evidence="2" id="KW-1185">Reference proteome</keyword>
<dbReference type="KEGG" id="mlr:MELLADRAFT_88969"/>
<accession>F4R6G7</accession>
<dbReference type="HOGENOM" id="CLU_097631_0_0_1"/>
<sequence length="207" mass="22865">MATPDLTATINAILTTTSDTTLLRAILADGGVAWHKTDAVLILNGVGGQHVTWPLKAFGYLMANDVLTWDWTYNIHGDFGQDSESGNAFIKHSSLTQSLVATVAPQPQELAGKAMISGIGKVVKVNIDLTKEDDGVWHLTVHAEHEVFDPEKQFEIIYRFGNFSPELSEMKDIQLDSLMYFQGTVHSKDEESKHIIVQVLHHTVVLV</sequence>
<gene>
    <name evidence="1" type="ORF">MELLADRAFT_88969</name>
</gene>
<dbReference type="RefSeq" id="XP_007404253.1">
    <property type="nucleotide sequence ID" value="XM_007404191.1"/>
</dbReference>